<evidence type="ECO:0000313" key="2">
    <source>
        <dbReference type="EMBL" id="QJT73669.1"/>
    </source>
</evidence>
<dbReference type="GO" id="GO:0003968">
    <property type="term" value="F:RNA-directed RNA polymerase activity"/>
    <property type="evidence" value="ECO:0007669"/>
    <property type="project" value="UniProtKB-KW"/>
</dbReference>
<proteinExistence type="predicted"/>
<feature type="compositionally biased region" description="Basic and acidic residues" evidence="1">
    <location>
        <begin position="1"/>
        <end position="24"/>
    </location>
</feature>
<keyword evidence="2" id="KW-0696">RNA-directed RNA polymerase</keyword>
<evidence type="ECO:0000313" key="3">
    <source>
        <dbReference type="Proteomes" id="UP000829893"/>
    </source>
</evidence>
<sequence>MSEHRFTAQDQVIRKGGREPDPQVRRPTGASTTCRWLDGGKPQFPTTPDLLVNADENKLKQRSGGEKAWTVYRAREKKRQRRIRADTRQLGGNRDLAELCDIARHLVHSKKNLRPVEEWVPYKFKATEYYDRAEGLVLPMRKSGKEISTPVENRYMCLSEPRITGEENFVSGTPKDFDFLRAAYTSQRDRFNFRISGCVIDCTGQGSPSGGTHVPGCDRYIPPPEEISDIPMPALSLDSPTSCQNSRLLRSLFRQCQKLLSRDRGMVGKPLSHSLECGGLRTALEESYDQPSLVEQLSIKTSQKLEPQPCEFCRERFDLLVDNWKRKRKLGVEVDEDHLSLFQKAFNMNISAGWNLRHRSPFVPNGHGSYENTRLTHGNWNLEEFSSEFRTELVFSSGKPRIVTLYSSMNTKLLKPLHSALFGHIKRRSWLLVGPPTNERVASLNGGAYESFDYKDATNNIKQAYVKVAIDSLISKGVGLSCKEIEALRVVSHLSLDGELCGSGQPMGSLMSFPLLCLINKTMVDMALADTLFKDKSIGRKDAWNRFCSHRCLINGDDLGTRDPGKPGVFRKWLIHHGRHVGLTVNEEKSLRSDTLLEINSTVFSQGELQKKTNCGVLRNRSTDTGDFLGIAKDATVSSGGLRYVLRSCANSFGLQTHKHIRKHPELIGYLTNEPKMREALTKQKKFYKPYNPFPVEKTPAGYQLSNEEVFNTLTQEVERVRPLVLGSPKDKSTDEFEFQEVMREEIKLVDNCCPPPTKYVGGIAIDSVGANTMVHYSYEKNYFRVPVNRRLREKYRQPDDTTLVCLVDAWKLKKTHNIDLEVMGSPDVCVYDTTPTTKYFGHLIEKIKRNVTSGKKTDVGESLKQTPINTLLSMIKSARATQSKVKEFLYAPVEEHVINVNETMNCDFTPLHDEEGLEIENSSSNQPAFEFAESLCSLKGMVPAY</sequence>
<accession>A0ABX6NZ95</accession>
<name>A0ABX6NZ95_9VIRU</name>
<feature type="region of interest" description="Disordered" evidence="1">
    <location>
        <begin position="1"/>
        <end position="48"/>
    </location>
</feature>
<organism evidence="2 3">
    <name type="scientific">Botrytis cinerea ourmia-like virus 3</name>
    <dbReference type="NCBI Taxonomy" id="2735953"/>
    <lineage>
        <taxon>Viruses</taxon>
        <taxon>Riboviria</taxon>
        <taxon>Orthornavirae</taxon>
        <taxon>Lenarviricota</taxon>
        <taxon>Miaviricetes</taxon>
        <taxon>Ourlivirales</taxon>
        <taxon>Botourmiaviridae</taxon>
        <taxon>Penoulivirus</taxon>
        <taxon>Penoulivirus gammabotrytidis</taxon>
    </lineage>
</organism>
<keyword evidence="2" id="KW-0808">Transferase</keyword>
<protein>
    <submittedName>
        <fullName evidence="2">RNA-dependent RNA polymerase</fullName>
    </submittedName>
</protein>
<dbReference type="Proteomes" id="UP000829893">
    <property type="component" value="Segment"/>
</dbReference>
<keyword evidence="2" id="KW-0548">Nucleotidyltransferase</keyword>
<dbReference type="EMBL" id="MN605469">
    <property type="protein sequence ID" value="QJT73669.1"/>
    <property type="molecule type" value="Genomic_RNA"/>
</dbReference>
<dbReference type="RefSeq" id="YP_010800302.1">
    <property type="nucleotide sequence ID" value="NC_076828.1"/>
</dbReference>
<dbReference type="GeneID" id="80538868"/>
<keyword evidence="3" id="KW-1185">Reference proteome</keyword>
<evidence type="ECO:0000256" key="1">
    <source>
        <dbReference type="SAM" id="MobiDB-lite"/>
    </source>
</evidence>
<reference evidence="2 3" key="1">
    <citation type="journal article" date="2021" name="MBio">
        <title>Novel Mycoviruses Discovered in the Mycovirome of a Necrotrophic Fungus.</title>
        <authorList>
            <person name="Ruiz-Padilla A."/>
            <person name="Rodriguez-Romero J."/>
            <person name="Gomez-Cid I."/>
            <person name="Pacifico D."/>
            <person name="Ayllon M.A."/>
        </authorList>
    </citation>
    <scope>NUCLEOTIDE SEQUENCE [LARGE SCALE GENOMIC DNA]</scope>
    <source>
        <strain evidence="2">BCS8_TRINITY_DN11</strain>
    </source>
</reference>